<dbReference type="EMBL" id="BMAW01111012">
    <property type="protein sequence ID" value="GFT45880.1"/>
    <property type="molecule type" value="Genomic_DNA"/>
</dbReference>
<comment type="caution">
    <text evidence="2">The sequence shown here is derived from an EMBL/GenBank/DDBJ whole genome shotgun (WGS) entry which is preliminary data.</text>
</comment>
<evidence type="ECO:0000313" key="2">
    <source>
        <dbReference type="EMBL" id="GFT45880.1"/>
    </source>
</evidence>
<proteinExistence type="predicted"/>
<evidence type="ECO:0000313" key="3">
    <source>
        <dbReference type="Proteomes" id="UP000887013"/>
    </source>
</evidence>
<gene>
    <name evidence="2" type="ORF">NPIL_33181</name>
</gene>
<feature type="region of interest" description="Disordered" evidence="1">
    <location>
        <begin position="34"/>
        <end position="57"/>
    </location>
</feature>
<keyword evidence="3" id="KW-1185">Reference proteome</keyword>
<dbReference type="Proteomes" id="UP000887013">
    <property type="component" value="Unassembled WGS sequence"/>
</dbReference>
<feature type="non-terminal residue" evidence="2">
    <location>
        <position position="1"/>
    </location>
</feature>
<protein>
    <submittedName>
        <fullName evidence="2">Uncharacterized protein</fullName>
    </submittedName>
</protein>
<sequence>SIGTELLGTTALHVQPPLEGWGMNERFEQEGCISGSAPHWTRHSQGESNTGSRKHFRHRKLSCDWGTKKMIAPKGIGVVAAGRKTEKSH</sequence>
<accession>A0A8X6P188</accession>
<reference evidence="2" key="1">
    <citation type="submission" date="2020-08" db="EMBL/GenBank/DDBJ databases">
        <title>Multicomponent nature underlies the extraordinary mechanical properties of spider dragline silk.</title>
        <authorList>
            <person name="Kono N."/>
            <person name="Nakamura H."/>
            <person name="Mori M."/>
            <person name="Yoshida Y."/>
            <person name="Ohtoshi R."/>
            <person name="Malay A.D."/>
            <person name="Moran D.A.P."/>
            <person name="Tomita M."/>
            <person name="Numata K."/>
            <person name="Arakawa K."/>
        </authorList>
    </citation>
    <scope>NUCLEOTIDE SEQUENCE</scope>
</reference>
<name>A0A8X6P188_NEPPI</name>
<organism evidence="2 3">
    <name type="scientific">Nephila pilipes</name>
    <name type="common">Giant wood spider</name>
    <name type="synonym">Nephila maculata</name>
    <dbReference type="NCBI Taxonomy" id="299642"/>
    <lineage>
        <taxon>Eukaryota</taxon>
        <taxon>Metazoa</taxon>
        <taxon>Ecdysozoa</taxon>
        <taxon>Arthropoda</taxon>
        <taxon>Chelicerata</taxon>
        <taxon>Arachnida</taxon>
        <taxon>Araneae</taxon>
        <taxon>Araneomorphae</taxon>
        <taxon>Entelegynae</taxon>
        <taxon>Araneoidea</taxon>
        <taxon>Nephilidae</taxon>
        <taxon>Nephila</taxon>
    </lineage>
</organism>
<evidence type="ECO:0000256" key="1">
    <source>
        <dbReference type="SAM" id="MobiDB-lite"/>
    </source>
</evidence>
<dbReference type="AlphaFoldDB" id="A0A8X6P188"/>